<comment type="similarity">
    <text evidence="9">Belongs to the MurCDEF family.</text>
</comment>
<dbReference type="InterPro" id="IPR036565">
    <property type="entry name" value="Mur-like_cat_sf"/>
</dbReference>
<evidence type="ECO:0000313" key="12">
    <source>
        <dbReference type="Proteomes" id="UP000014026"/>
    </source>
</evidence>
<dbReference type="PATRIC" id="fig|1094492.3.peg.933"/>
<reference evidence="11 12" key="1">
    <citation type="journal article" date="2013" name="PLoS Genet.">
        <title>A gene transfer agent and a dynamic repertoire of secretion systems hold the keys to the explosive radiation of the emerging pathogen Bartonella.</title>
        <authorList>
            <person name="Guy L."/>
            <person name="Nystedt B."/>
            <person name="Toft C."/>
            <person name="Zaremba-Niedzwiedzka K."/>
            <person name="Berglund E.C."/>
            <person name="Granberg F."/>
            <person name="Naslund K."/>
            <person name="Eriksson A.S."/>
            <person name="Andersson S.G."/>
        </authorList>
    </citation>
    <scope>NUCLEOTIDE SEQUENCE [LARGE SCALE GENOMIC DNA]</scope>
    <source>
        <strain evidence="12">m02</strain>
    </source>
</reference>
<feature type="binding site" evidence="9">
    <location>
        <begin position="128"/>
        <end position="134"/>
    </location>
    <ligand>
        <name>ATP</name>
        <dbReference type="ChEBI" id="CHEBI:30616"/>
    </ligand>
</feature>
<dbReference type="InterPro" id="IPR013221">
    <property type="entry name" value="Mur_ligase_cen"/>
</dbReference>
<evidence type="ECO:0000256" key="6">
    <source>
        <dbReference type="ARBA" id="ARBA00022741"/>
    </source>
</evidence>
<dbReference type="SUPFAM" id="SSF53244">
    <property type="entry name" value="MurD-like peptide ligases, peptide-binding domain"/>
    <property type="match status" value="1"/>
</dbReference>
<comment type="function">
    <text evidence="9">Cell wall formation. Catalyzes the addition of glutamate to the nucleotide precursor UDP-N-acetylmuramoyl-L-alanine (UMA).</text>
</comment>
<name>N6VS14_9HYPH</name>
<dbReference type="Gene3D" id="3.40.1190.10">
    <property type="entry name" value="Mur-like, catalytic domain"/>
    <property type="match status" value="1"/>
</dbReference>
<dbReference type="Gene3D" id="3.40.50.720">
    <property type="entry name" value="NAD(P)-binding Rossmann-like Domain"/>
    <property type="match status" value="1"/>
</dbReference>
<dbReference type="GO" id="GO:0005524">
    <property type="term" value="F:ATP binding"/>
    <property type="evidence" value="ECO:0007669"/>
    <property type="project" value="UniProtKB-UniRule"/>
</dbReference>
<evidence type="ECO:0000259" key="10">
    <source>
        <dbReference type="Pfam" id="PF08245"/>
    </source>
</evidence>
<dbReference type="STRING" id="1094492.m02_08810"/>
<evidence type="ECO:0000313" key="11">
    <source>
        <dbReference type="EMBL" id="ENN93862.1"/>
    </source>
</evidence>
<dbReference type="InterPro" id="IPR005762">
    <property type="entry name" value="MurD"/>
</dbReference>
<dbReference type="GO" id="GO:0008764">
    <property type="term" value="F:UDP-N-acetylmuramoylalanine-D-glutamate ligase activity"/>
    <property type="evidence" value="ECO:0007669"/>
    <property type="project" value="UniProtKB-UniRule"/>
</dbReference>
<evidence type="ECO:0000256" key="4">
    <source>
        <dbReference type="ARBA" id="ARBA00022598"/>
    </source>
</evidence>
<keyword evidence="8 9" id="KW-0131">Cell cycle</keyword>
<dbReference type="InterPro" id="IPR036615">
    <property type="entry name" value="Mur_ligase_C_dom_sf"/>
</dbReference>
<dbReference type="Gene3D" id="3.90.190.20">
    <property type="entry name" value="Mur ligase, C-terminal domain"/>
    <property type="match status" value="1"/>
</dbReference>
<dbReference type="HAMAP" id="MF_00639">
    <property type="entry name" value="MurD"/>
    <property type="match status" value="1"/>
</dbReference>
<protein>
    <recommendedName>
        <fullName evidence="9">UDP-N-acetylmuramoylalanine--D-glutamate ligase</fullName>
        <ecNumber evidence="9">6.3.2.9</ecNumber>
    </recommendedName>
    <alternativeName>
        <fullName evidence="9">D-glutamic acid-adding enzyme</fullName>
    </alternativeName>
    <alternativeName>
        <fullName evidence="9">UDP-N-acetylmuramoyl-L-alanyl-D-glutamate synthetase</fullName>
    </alternativeName>
</protein>
<keyword evidence="7 9" id="KW-0067">ATP-binding</keyword>
<dbReference type="NCBIfam" id="TIGR01087">
    <property type="entry name" value="murD"/>
    <property type="match status" value="1"/>
</dbReference>
<proteinExistence type="inferred from homology"/>
<dbReference type="RefSeq" id="WP_010702663.1">
    <property type="nucleotide sequence ID" value="NZ_KB915625.1"/>
</dbReference>
<evidence type="ECO:0000256" key="7">
    <source>
        <dbReference type="ARBA" id="ARBA00022840"/>
    </source>
</evidence>
<keyword evidence="3 9" id="KW-0963">Cytoplasm</keyword>
<dbReference type="AlphaFoldDB" id="N6VS14"/>
<accession>N6VS14</accession>
<evidence type="ECO:0000256" key="9">
    <source>
        <dbReference type="HAMAP-Rule" id="MF_00639"/>
    </source>
</evidence>
<dbReference type="GO" id="GO:0008360">
    <property type="term" value="P:regulation of cell shape"/>
    <property type="evidence" value="ECO:0007669"/>
    <property type="project" value="UniProtKB-KW"/>
</dbReference>
<evidence type="ECO:0000256" key="8">
    <source>
        <dbReference type="ARBA" id="ARBA00023306"/>
    </source>
</evidence>
<keyword evidence="9" id="KW-0133">Cell shape</keyword>
<comment type="pathway">
    <text evidence="2 9">Cell wall biogenesis; peptidoglycan biosynthesis.</text>
</comment>
<keyword evidence="5 9" id="KW-0132">Cell division</keyword>
<keyword evidence="9" id="KW-0961">Cell wall biogenesis/degradation</keyword>
<evidence type="ECO:0000256" key="3">
    <source>
        <dbReference type="ARBA" id="ARBA00022490"/>
    </source>
</evidence>
<dbReference type="InterPro" id="IPR018109">
    <property type="entry name" value="Folylpolyglutamate_synth_CS"/>
</dbReference>
<evidence type="ECO:0000256" key="5">
    <source>
        <dbReference type="ARBA" id="ARBA00022618"/>
    </source>
</evidence>
<dbReference type="GO" id="GO:0009252">
    <property type="term" value="P:peptidoglycan biosynthetic process"/>
    <property type="evidence" value="ECO:0007669"/>
    <property type="project" value="UniProtKB-UniRule"/>
</dbReference>
<dbReference type="PROSITE" id="PS01011">
    <property type="entry name" value="FOLYLPOLYGLU_SYNT_1"/>
    <property type="match status" value="1"/>
</dbReference>
<dbReference type="GO" id="GO:0071555">
    <property type="term" value="P:cell wall organization"/>
    <property type="evidence" value="ECO:0007669"/>
    <property type="project" value="UniProtKB-KW"/>
</dbReference>
<evidence type="ECO:0000256" key="2">
    <source>
        <dbReference type="ARBA" id="ARBA00004752"/>
    </source>
</evidence>
<dbReference type="SUPFAM" id="SSF51984">
    <property type="entry name" value="MurCD N-terminal domain"/>
    <property type="match status" value="1"/>
</dbReference>
<keyword evidence="9" id="KW-0573">Peptidoglycan synthesis</keyword>
<comment type="catalytic activity">
    <reaction evidence="9">
        <text>UDP-N-acetyl-alpha-D-muramoyl-L-alanine + D-glutamate + ATP = UDP-N-acetyl-alpha-D-muramoyl-L-alanyl-D-glutamate + ADP + phosphate + H(+)</text>
        <dbReference type="Rhea" id="RHEA:16429"/>
        <dbReference type="ChEBI" id="CHEBI:15378"/>
        <dbReference type="ChEBI" id="CHEBI:29986"/>
        <dbReference type="ChEBI" id="CHEBI:30616"/>
        <dbReference type="ChEBI" id="CHEBI:43474"/>
        <dbReference type="ChEBI" id="CHEBI:83898"/>
        <dbReference type="ChEBI" id="CHEBI:83900"/>
        <dbReference type="ChEBI" id="CHEBI:456216"/>
        <dbReference type="EC" id="6.3.2.9"/>
    </reaction>
</comment>
<dbReference type="GO" id="GO:0051301">
    <property type="term" value="P:cell division"/>
    <property type="evidence" value="ECO:0007669"/>
    <property type="project" value="UniProtKB-KW"/>
</dbReference>
<sequence length="468" mass="51342">MIPVECYKGQKVALFGLGQSGLATAQALITGGAEVIGWDDNPSSVEAACRENILTRDLRYEDWSEFVALILAPGIPLTHPKPHWTVDKARQEGIEVIGDIELFVRARNHFLHQHGFCDQDVPFIAITGTNGKSTTTTLLAHLLNKMGYDIQMGGNIGTAILTLKPFVKKRIYIIECSSFQIELSPSLQPTVGLLLNLTPDHIDRHGSFAHYAQVKGRLVSKASHVLVSVDDAACQVLYQQLINERRQVKAISKERCIDDGFYAEGTKLFSISHGQRCLLADLATITSLRGVHNVQNALMVLAALQMLKIANPHIEKHLASYMGLAHRMQQVCEIGSVLFINDSKATNADASACALATFDDIFWIVGGQAKEGGIAPLKRFFNKIRKAYLIGTAAEGFACTIGSAFPFSMSLTLENAVREAAIDATYNKTKEAVVLFSPACASYDQFKNYEVRGETFISLVRQLKENAL</sequence>
<keyword evidence="4 9" id="KW-0436">Ligase</keyword>
<evidence type="ECO:0000256" key="1">
    <source>
        <dbReference type="ARBA" id="ARBA00004496"/>
    </source>
</evidence>
<organism evidence="11 12">
    <name type="scientific">Bartonella bovis m02</name>
    <dbReference type="NCBI Taxonomy" id="1094492"/>
    <lineage>
        <taxon>Bacteria</taxon>
        <taxon>Pseudomonadati</taxon>
        <taxon>Pseudomonadota</taxon>
        <taxon>Alphaproteobacteria</taxon>
        <taxon>Hyphomicrobiales</taxon>
        <taxon>Bartonellaceae</taxon>
        <taxon>Bartonella</taxon>
    </lineage>
</organism>
<dbReference type="Proteomes" id="UP000014026">
    <property type="component" value="Unassembled WGS sequence"/>
</dbReference>
<gene>
    <name evidence="9 11" type="primary">murD</name>
    <name evidence="11" type="ORF">m02_08810</name>
</gene>
<feature type="domain" description="Mur ligase central" evidence="10">
    <location>
        <begin position="126"/>
        <end position="303"/>
    </location>
</feature>
<dbReference type="PANTHER" id="PTHR43692:SF1">
    <property type="entry name" value="UDP-N-ACETYLMURAMOYLALANINE--D-GLUTAMATE LIGASE"/>
    <property type="match status" value="1"/>
</dbReference>
<dbReference type="SUPFAM" id="SSF53623">
    <property type="entry name" value="MurD-like peptide ligases, catalytic domain"/>
    <property type="match status" value="1"/>
</dbReference>
<dbReference type="GO" id="GO:0005737">
    <property type="term" value="C:cytoplasm"/>
    <property type="evidence" value="ECO:0007669"/>
    <property type="project" value="UniProtKB-SubCell"/>
</dbReference>
<dbReference type="EMBL" id="AGWB01000003">
    <property type="protein sequence ID" value="ENN93862.1"/>
    <property type="molecule type" value="Genomic_DNA"/>
</dbReference>
<dbReference type="HOGENOM" id="CLU_032540_3_0_5"/>
<dbReference type="UniPathway" id="UPA00219"/>
<dbReference type="PANTHER" id="PTHR43692">
    <property type="entry name" value="UDP-N-ACETYLMURAMOYLALANINE--D-GLUTAMATE LIGASE"/>
    <property type="match status" value="1"/>
</dbReference>
<dbReference type="EC" id="6.3.2.9" evidence="9"/>
<comment type="subcellular location">
    <subcellularLocation>
        <location evidence="1 9">Cytoplasm</location>
    </subcellularLocation>
</comment>
<comment type="caution">
    <text evidence="11">The sequence shown here is derived from an EMBL/GenBank/DDBJ whole genome shotgun (WGS) entry which is preliminary data.</text>
</comment>
<dbReference type="GO" id="GO:0004326">
    <property type="term" value="F:tetrahydrofolylpolyglutamate synthase activity"/>
    <property type="evidence" value="ECO:0007669"/>
    <property type="project" value="InterPro"/>
</dbReference>
<dbReference type="Pfam" id="PF08245">
    <property type="entry name" value="Mur_ligase_M"/>
    <property type="match status" value="1"/>
</dbReference>
<keyword evidence="6 9" id="KW-0547">Nucleotide-binding</keyword>